<proteinExistence type="predicted"/>
<keyword evidence="2" id="KW-1185">Reference proteome</keyword>
<dbReference type="GeneID" id="22910642"/>
<dbReference type="GO" id="GO:0005634">
    <property type="term" value="C:nucleus"/>
    <property type="evidence" value="ECO:0007669"/>
    <property type="project" value="TreeGrafter"/>
</dbReference>
<dbReference type="VEuPathDB" id="CryptoDB:GNI_010730"/>
<protein>
    <submittedName>
        <fullName evidence="1">Uncharacterized protein</fullName>
    </submittedName>
</protein>
<evidence type="ECO:0000313" key="2">
    <source>
        <dbReference type="Proteomes" id="UP000019763"/>
    </source>
</evidence>
<dbReference type="PANTHER" id="PTHR31606:SF1">
    <property type="entry name" value="WW DOMAIN BINDING PROTEIN 2, ISOFORM E"/>
    <property type="match status" value="1"/>
</dbReference>
<dbReference type="AlphaFoldDB" id="A0A023BCZ4"/>
<dbReference type="PANTHER" id="PTHR31606">
    <property type="entry name" value="WW DOMAIN BINDING PROTEIN 2, ISOFORM E"/>
    <property type="match status" value="1"/>
</dbReference>
<dbReference type="SUPFAM" id="SSF50729">
    <property type="entry name" value="PH domain-like"/>
    <property type="match status" value="1"/>
</dbReference>
<comment type="caution">
    <text evidence="1">The sequence shown here is derived from an EMBL/GenBank/DDBJ whole genome shotgun (WGS) entry which is preliminary data.</text>
</comment>
<dbReference type="eggNOG" id="KOG3294">
    <property type="taxonomic scope" value="Eukaryota"/>
</dbReference>
<dbReference type="RefSeq" id="XP_011128779.1">
    <property type="nucleotide sequence ID" value="XM_011130477.1"/>
</dbReference>
<name>A0A023BCZ4_GRENI</name>
<reference evidence="1" key="1">
    <citation type="submission" date="2013-12" db="EMBL/GenBank/DDBJ databases">
        <authorList>
            <person name="Omoto C.K."/>
            <person name="Sibley D."/>
            <person name="Venepally P."/>
            <person name="Hadjithomas M."/>
            <person name="Karamycheva S."/>
            <person name="Brunk B."/>
            <person name="Roos D."/>
            <person name="Caler E."/>
            <person name="Lorenzi H."/>
        </authorList>
    </citation>
    <scope>NUCLEOTIDE SEQUENCE</scope>
</reference>
<evidence type="ECO:0000313" key="1">
    <source>
        <dbReference type="EMBL" id="EZG86211.1"/>
    </source>
</evidence>
<dbReference type="EMBL" id="AFNH02000081">
    <property type="protein sequence ID" value="EZG86211.1"/>
    <property type="molecule type" value="Genomic_DNA"/>
</dbReference>
<dbReference type="OrthoDB" id="1259151at2759"/>
<gene>
    <name evidence="1" type="ORF">GNI_010730</name>
</gene>
<organism evidence="1 2">
    <name type="scientific">Gregarina niphandrodes</name>
    <name type="common">Septate eugregarine</name>
    <dbReference type="NCBI Taxonomy" id="110365"/>
    <lineage>
        <taxon>Eukaryota</taxon>
        <taxon>Sar</taxon>
        <taxon>Alveolata</taxon>
        <taxon>Apicomplexa</taxon>
        <taxon>Conoidasida</taxon>
        <taxon>Gregarinasina</taxon>
        <taxon>Eugregarinorida</taxon>
        <taxon>Gregarinidae</taxon>
        <taxon>Gregarina</taxon>
    </lineage>
</organism>
<accession>A0A023BCZ4</accession>
<dbReference type="Proteomes" id="UP000019763">
    <property type="component" value="Unassembled WGS sequence"/>
</dbReference>
<sequence length="188" mass="21016">MPLCENGERLLVVREKTALKMIVNGKTYSGKGVSFLTSRRIVFLKHGDVSKHKNWSSCEFPFNKIYNKTGDLPEFNQPIFGSNNLTWSCSPNPAAQQYKYESTAEVQLDFKNSCYTFVKLFLVLMDSAKKHGGDATAETGKILDGVRAYIDQGDPTRIFFTQPGKPPSIAHAFIFSTTTAARSTRFPT</sequence>
<dbReference type="InterPro" id="IPR044852">
    <property type="entry name" value="WBP2-like"/>
</dbReference>
<dbReference type="GO" id="GO:0031490">
    <property type="term" value="F:chromatin DNA binding"/>
    <property type="evidence" value="ECO:0007669"/>
    <property type="project" value="TreeGrafter"/>
</dbReference>
<dbReference type="GO" id="GO:0003713">
    <property type="term" value="F:transcription coactivator activity"/>
    <property type="evidence" value="ECO:0007669"/>
    <property type="project" value="InterPro"/>
</dbReference>